<dbReference type="GO" id="GO:0007219">
    <property type="term" value="P:Notch signaling pathway"/>
    <property type="evidence" value="ECO:0007669"/>
    <property type="project" value="TreeGrafter"/>
</dbReference>
<evidence type="ECO:0000313" key="10">
    <source>
        <dbReference type="EMBL" id="KAH9629618.1"/>
    </source>
</evidence>
<dbReference type="PANTHER" id="PTHR45836:SF23">
    <property type="entry name" value="NEUROGENIC LOCUS NOTCH HOMOLOG PROTEIN 1"/>
    <property type="match status" value="1"/>
</dbReference>
<dbReference type="FunFam" id="2.10.25.10:FF:000125">
    <property type="entry name" value="Neurogenic locus notch protein-like"/>
    <property type="match status" value="1"/>
</dbReference>
<dbReference type="GO" id="GO:0005886">
    <property type="term" value="C:plasma membrane"/>
    <property type="evidence" value="ECO:0007669"/>
    <property type="project" value="TreeGrafter"/>
</dbReference>
<dbReference type="GO" id="GO:0007411">
    <property type="term" value="P:axon guidance"/>
    <property type="evidence" value="ECO:0007669"/>
    <property type="project" value="TreeGrafter"/>
</dbReference>
<dbReference type="PRINTS" id="PR00010">
    <property type="entry name" value="EGFBLOOD"/>
</dbReference>
<evidence type="ECO:0000256" key="3">
    <source>
        <dbReference type="ARBA" id="ARBA00022729"/>
    </source>
</evidence>
<comment type="similarity">
    <text evidence="1">Belongs to the NOTCH family.</text>
</comment>
<dbReference type="Pfam" id="PF00008">
    <property type="entry name" value="EGF"/>
    <property type="match status" value="3"/>
</dbReference>
<organism evidence="10 11">
    <name type="scientific">Spodoptera exigua</name>
    <name type="common">Beet armyworm</name>
    <name type="synonym">Noctua fulgens</name>
    <dbReference type="NCBI Taxonomy" id="7107"/>
    <lineage>
        <taxon>Eukaryota</taxon>
        <taxon>Metazoa</taxon>
        <taxon>Ecdysozoa</taxon>
        <taxon>Arthropoda</taxon>
        <taxon>Hexapoda</taxon>
        <taxon>Insecta</taxon>
        <taxon>Pterygota</taxon>
        <taxon>Neoptera</taxon>
        <taxon>Endopterygota</taxon>
        <taxon>Lepidoptera</taxon>
        <taxon>Glossata</taxon>
        <taxon>Ditrysia</taxon>
        <taxon>Noctuoidea</taxon>
        <taxon>Noctuidae</taxon>
        <taxon>Amphipyrinae</taxon>
        <taxon>Spodoptera</taxon>
    </lineage>
</organism>
<dbReference type="PROSITE" id="PS00010">
    <property type="entry name" value="ASX_HYDROXYL"/>
    <property type="match status" value="4"/>
</dbReference>
<dbReference type="SMART" id="SM00181">
    <property type="entry name" value="EGF"/>
    <property type="match status" value="5"/>
</dbReference>
<feature type="disulfide bond" evidence="8">
    <location>
        <begin position="150"/>
        <end position="159"/>
    </location>
</feature>
<dbReference type="SUPFAM" id="SSF57196">
    <property type="entry name" value="EGF/Laminin"/>
    <property type="match status" value="5"/>
</dbReference>
<dbReference type="FunFam" id="2.10.25.10:FF:000092">
    <property type="entry name" value="Neurogenic locus notch protein 1"/>
    <property type="match status" value="1"/>
</dbReference>
<protein>
    <recommendedName>
        <fullName evidence="9">EGF-like domain-containing protein</fullName>
    </recommendedName>
</protein>
<feature type="disulfide bond" evidence="8">
    <location>
        <begin position="34"/>
        <end position="43"/>
    </location>
</feature>
<dbReference type="Proteomes" id="UP000814243">
    <property type="component" value="Unassembled WGS sequence"/>
</dbReference>
<keyword evidence="3" id="KW-0732">Signal</keyword>
<dbReference type="GO" id="GO:0009986">
    <property type="term" value="C:cell surface"/>
    <property type="evidence" value="ECO:0007669"/>
    <property type="project" value="TreeGrafter"/>
</dbReference>
<keyword evidence="4" id="KW-0677">Repeat</keyword>
<dbReference type="SMART" id="SM00179">
    <property type="entry name" value="EGF_CA"/>
    <property type="match status" value="5"/>
</dbReference>
<dbReference type="PROSITE" id="PS01187">
    <property type="entry name" value="EGF_CA"/>
    <property type="match status" value="2"/>
</dbReference>
<feature type="disulfide bond" evidence="8">
    <location>
        <begin position="111"/>
        <end position="120"/>
    </location>
</feature>
<evidence type="ECO:0000313" key="11">
    <source>
        <dbReference type="Proteomes" id="UP000814243"/>
    </source>
</evidence>
<accession>A0A922M411</accession>
<evidence type="ECO:0000256" key="1">
    <source>
        <dbReference type="ARBA" id="ARBA00005847"/>
    </source>
</evidence>
<comment type="caution">
    <text evidence="10">The sequence shown here is derived from an EMBL/GenBank/DDBJ whole genome shotgun (WGS) entry which is preliminary data.</text>
</comment>
<evidence type="ECO:0000256" key="6">
    <source>
        <dbReference type="ARBA" id="ARBA00023170"/>
    </source>
</evidence>
<reference evidence="10" key="1">
    <citation type="journal article" date="2021" name="G3 (Bethesda)">
        <title>Genome and transcriptome analysis of the beet armyworm Spodoptera exigua reveals targets for pest control. .</title>
        <authorList>
            <person name="Simon S."/>
            <person name="Breeschoten T."/>
            <person name="Jansen H.J."/>
            <person name="Dirks R.P."/>
            <person name="Schranz M.E."/>
            <person name="Ros V.I.D."/>
        </authorList>
    </citation>
    <scope>NUCLEOTIDE SEQUENCE</scope>
    <source>
        <strain evidence="10">TB_SE_WUR_2020</strain>
    </source>
</reference>
<dbReference type="PROSITE" id="PS00022">
    <property type="entry name" value="EGF_1"/>
    <property type="match status" value="4"/>
</dbReference>
<keyword evidence="5 8" id="KW-1015">Disulfide bond</keyword>
<comment type="caution">
    <text evidence="8">Lacks conserved residue(s) required for the propagation of feature annotation.</text>
</comment>
<evidence type="ECO:0000256" key="2">
    <source>
        <dbReference type="ARBA" id="ARBA00022536"/>
    </source>
</evidence>
<dbReference type="EMBL" id="JACEFF010000859">
    <property type="protein sequence ID" value="KAH9629618.1"/>
    <property type="molecule type" value="Genomic_DNA"/>
</dbReference>
<feature type="domain" description="EGF-like" evidence="9">
    <location>
        <begin position="46"/>
        <end position="82"/>
    </location>
</feature>
<feature type="domain" description="EGF-like" evidence="9">
    <location>
        <begin position="123"/>
        <end position="160"/>
    </location>
</feature>
<dbReference type="PROSITE" id="PS51257">
    <property type="entry name" value="PROKAR_LIPOPROTEIN"/>
    <property type="match status" value="1"/>
</dbReference>
<sequence>MIVKGVITIKYGRPLVCQNGATCTNSVGGFSCICVNGWTGPECSVNIDDCAGAACFNGATCIDRVGAFYCKCTPGKTGLLCHLDDACTSNPCHADAICDTSPINGSYTCSCASGYKGLDCSEDIDECEQGSPCEHDGICVNTPGSFACNCSVGFTGPRCETNVNECESHPCRNDGSCLDDPGTFRCVCMPDSYSNNEFIFINKHTNSLIRHLNDYISNLHKVGHLLDIVINSTYPSTVSTIRECFSDRDTASVNVTG</sequence>
<dbReference type="GO" id="GO:0043235">
    <property type="term" value="C:receptor complex"/>
    <property type="evidence" value="ECO:0007669"/>
    <property type="project" value="TreeGrafter"/>
</dbReference>
<proteinExistence type="inferred from homology"/>
<dbReference type="Gene3D" id="2.10.25.10">
    <property type="entry name" value="Laminin"/>
    <property type="match status" value="5"/>
</dbReference>
<dbReference type="InterPro" id="IPR049883">
    <property type="entry name" value="NOTCH1_EGF-like"/>
</dbReference>
<feature type="domain" description="EGF-like" evidence="9">
    <location>
        <begin position="8"/>
        <end position="44"/>
    </location>
</feature>
<dbReference type="PANTHER" id="PTHR45836">
    <property type="entry name" value="SLIT HOMOLOG"/>
    <property type="match status" value="1"/>
</dbReference>
<evidence type="ECO:0000256" key="5">
    <source>
        <dbReference type="ARBA" id="ARBA00023157"/>
    </source>
</evidence>
<gene>
    <name evidence="10" type="ORF">HF086_002554</name>
</gene>
<dbReference type="InterPro" id="IPR001881">
    <property type="entry name" value="EGF-like_Ca-bd_dom"/>
</dbReference>
<dbReference type="FunFam" id="2.10.25.10:FF:000151">
    <property type="entry name" value="FAT atypical cadherin 4"/>
    <property type="match status" value="1"/>
</dbReference>
<name>A0A922M411_SPOEX</name>
<feature type="disulfide bond" evidence="8">
    <location>
        <begin position="92"/>
        <end position="109"/>
    </location>
</feature>
<keyword evidence="2 8" id="KW-0245">EGF-like domain</keyword>
<evidence type="ECO:0000256" key="4">
    <source>
        <dbReference type="ARBA" id="ARBA00022737"/>
    </source>
</evidence>
<dbReference type="CDD" id="cd00054">
    <property type="entry name" value="EGF_CA"/>
    <property type="match status" value="4"/>
</dbReference>
<dbReference type="InterPro" id="IPR000742">
    <property type="entry name" value="EGF"/>
</dbReference>
<dbReference type="InterPro" id="IPR018097">
    <property type="entry name" value="EGF_Ca-bd_CS"/>
</dbReference>
<keyword evidence="6" id="KW-0675">Receptor</keyword>
<feature type="domain" description="EGF-like" evidence="9">
    <location>
        <begin position="162"/>
        <end position="199"/>
    </location>
</feature>
<evidence type="ECO:0000259" key="9">
    <source>
        <dbReference type="PROSITE" id="PS50026"/>
    </source>
</evidence>
<dbReference type="Pfam" id="PF07645">
    <property type="entry name" value="EGF_CA"/>
    <property type="match status" value="2"/>
</dbReference>
<dbReference type="InterPro" id="IPR000152">
    <property type="entry name" value="EGF-type_Asp/Asn_hydroxyl_site"/>
</dbReference>
<dbReference type="InterPro" id="IPR051355">
    <property type="entry name" value="Notch/Slit_guidance"/>
</dbReference>
<dbReference type="AlphaFoldDB" id="A0A922M411"/>
<dbReference type="PROSITE" id="PS01186">
    <property type="entry name" value="EGF_2"/>
    <property type="match status" value="3"/>
</dbReference>
<evidence type="ECO:0000256" key="7">
    <source>
        <dbReference type="ARBA" id="ARBA00023180"/>
    </source>
</evidence>
<dbReference type="PROSITE" id="PS50026">
    <property type="entry name" value="EGF_3"/>
    <property type="match status" value="5"/>
</dbReference>
<dbReference type="GO" id="GO:0005509">
    <property type="term" value="F:calcium ion binding"/>
    <property type="evidence" value="ECO:0007669"/>
    <property type="project" value="InterPro"/>
</dbReference>
<evidence type="ECO:0000256" key="8">
    <source>
        <dbReference type="PROSITE-ProRule" id="PRU00076"/>
    </source>
</evidence>
<dbReference type="FunFam" id="2.10.25.10:FF:000136">
    <property type="entry name" value="Neurogenic locus notch 1"/>
    <property type="match status" value="1"/>
</dbReference>
<keyword evidence="7" id="KW-0325">Glycoprotein</keyword>
<feature type="disulfide bond" evidence="8">
    <location>
        <begin position="72"/>
        <end position="81"/>
    </location>
</feature>
<feature type="domain" description="EGF-like" evidence="9">
    <location>
        <begin position="83"/>
        <end position="121"/>
    </location>
</feature>